<proteinExistence type="predicted"/>
<evidence type="ECO:0000313" key="2">
    <source>
        <dbReference type="EMBL" id="WXA94693.1"/>
    </source>
</evidence>
<dbReference type="RefSeq" id="WP_394845304.1">
    <property type="nucleotide sequence ID" value="NZ_CP089982.1"/>
</dbReference>
<evidence type="ECO:0000313" key="3">
    <source>
        <dbReference type="Proteomes" id="UP001379533"/>
    </source>
</evidence>
<dbReference type="InterPro" id="IPR041667">
    <property type="entry name" value="Cupin_8"/>
</dbReference>
<sequence length="293" mass="34104">MKAFESVPKETGITAERFHAEYLRAERPVLMAGASAARACELWSPEYFRRIAPDLEVPIKEYGRAGIRQSKMTLKAYADFLREHERAPRPAGEALPYCHDIPIFALLPQLVEDVRPFPAGLLSSYYQRTWWRYVQFFMGPAQSLTPLHFDTLLTHNLFFQVYGKKRFTIYAPDDATYCGRRGWRWFEHDPEQPDYRRLPYSRHATPHEVVVGPGDILYLPPGTLHHVRGLGTSISFNIDFHTRRSALRSLLGPLRGMPRESFYYNALATLGIVARVPEEWVFRYYKPYLRYVV</sequence>
<dbReference type="InterPro" id="IPR003347">
    <property type="entry name" value="JmjC_dom"/>
</dbReference>
<dbReference type="PANTHER" id="PTHR12461">
    <property type="entry name" value="HYPOXIA-INDUCIBLE FACTOR 1 ALPHA INHIBITOR-RELATED"/>
    <property type="match status" value="1"/>
</dbReference>
<name>A0ABZ2K7M5_9BACT</name>
<evidence type="ECO:0000259" key="1">
    <source>
        <dbReference type="PROSITE" id="PS51184"/>
    </source>
</evidence>
<dbReference type="PANTHER" id="PTHR12461:SF105">
    <property type="entry name" value="HYPOXIA-INDUCIBLE FACTOR 1-ALPHA INHIBITOR"/>
    <property type="match status" value="1"/>
</dbReference>
<organism evidence="2 3">
    <name type="scientific">Pendulispora brunnea</name>
    <dbReference type="NCBI Taxonomy" id="2905690"/>
    <lineage>
        <taxon>Bacteria</taxon>
        <taxon>Pseudomonadati</taxon>
        <taxon>Myxococcota</taxon>
        <taxon>Myxococcia</taxon>
        <taxon>Myxococcales</taxon>
        <taxon>Sorangiineae</taxon>
        <taxon>Pendulisporaceae</taxon>
        <taxon>Pendulispora</taxon>
    </lineage>
</organism>
<protein>
    <submittedName>
        <fullName evidence="2">Cupin-like domain-containing protein</fullName>
    </submittedName>
</protein>
<dbReference type="SMART" id="SM00558">
    <property type="entry name" value="JmjC"/>
    <property type="match status" value="1"/>
</dbReference>
<dbReference type="Proteomes" id="UP001379533">
    <property type="component" value="Chromosome"/>
</dbReference>
<dbReference type="Pfam" id="PF13621">
    <property type="entry name" value="Cupin_8"/>
    <property type="match status" value="1"/>
</dbReference>
<dbReference type="PROSITE" id="PS51184">
    <property type="entry name" value="JMJC"/>
    <property type="match status" value="1"/>
</dbReference>
<feature type="domain" description="JmjC" evidence="1">
    <location>
        <begin position="90"/>
        <end position="257"/>
    </location>
</feature>
<gene>
    <name evidence="2" type="ORF">LZC95_50780</name>
</gene>
<dbReference type="SUPFAM" id="SSF51197">
    <property type="entry name" value="Clavaminate synthase-like"/>
    <property type="match status" value="1"/>
</dbReference>
<dbReference type="EMBL" id="CP089982">
    <property type="protein sequence ID" value="WXA94693.1"/>
    <property type="molecule type" value="Genomic_DNA"/>
</dbReference>
<keyword evidence="3" id="KW-1185">Reference proteome</keyword>
<dbReference type="Gene3D" id="2.60.120.650">
    <property type="entry name" value="Cupin"/>
    <property type="match status" value="1"/>
</dbReference>
<accession>A0ABZ2K7M5</accession>
<reference evidence="2 3" key="1">
    <citation type="submission" date="2021-12" db="EMBL/GenBank/DDBJ databases">
        <title>Discovery of the Pendulisporaceae a myxobacterial family with distinct sporulation behavior and unique specialized metabolism.</title>
        <authorList>
            <person name="Garcia R."/>
            <person name="Popoff A."/>
            <person name="Bader C.D."/>
            <person name="Loehr J."/>
            <person name="Walesch S."/>
            <person name="Walt C."/>
            <person name="Boldt J."/>
            <person name="Bunk B."/>
            <person name="Haeckl F.J.F.P.J."/>
            <person name="Gunesch A.P."/>
            <person name="Birkelbach J."/>
            <person name="Nuebel U."/>
            <person name="Pietschmann T."/>
            <person name="Bach T."/>
            <person name="Mueller R."/>
        </authorList>
    </citation>
    <scope>NUCLEOTIDE SEQUENCE [LARGE SCALE GENOMIC DNA]</scope>
    <source>
        <strain evidence="2 3">MSr12523</strain>
    </source>
</reference>